<sequence>MIIRSFLRSPSGWASLVAIAVLALVSVVSWPIFGHAATTVDIVQSLQVPTPQHWLGTDQLGRDLLARLLTATPLSLGLALGSVVISAVVGIPLGALAAVLGRHVRGVLLRAFDTLLAFPGIILGIYACVVIGRGALGPMIGVGIAGSFAYARIASALAMSVGGREYVQAARVVGVGRGTLLFRHVLPNVADALIITTTVNISGAIVAISGLSFLGLGVQPPTSDWGRLLTDGISQISVNPASALAPAAAIALTALTFGFFGEALARATNPLLASRQSAKRKGRRTAPLSVTEQADLPGAEPDAGAVLEVRNLSVLFPGPNGAPLRLVKGVSFRVGRGERVGIVGESGSGKTMTAMAVASLIPHPGVTEGSILLDGNEIGRSDAVRRMSEHEVATLLSRELAVVYQDPMSSLNPALTIGTQLTEAIRQHRGMSRGDAVRRAVERLGEVHIPAAGRQLGRYPNHLSGGMRQRVMIAMALMDEPRLLIADEPTTALDVTIQAQIMELLAEVNQRHDTATILISHNLGLINQNSDRVLVMYAGHIVEELVTSHIQDARHPYTLALLAAVPDMTKPRDQPLADIPGQPPDVADPPPGCPYQPRCPLAVGRCAEEMPPLLARADGQRVACWVANDDLATHRTAELSTR</sequence>
<evidence type="ECO:0000256" key="9">
    <source>
        <dbReference type="ARBA" id="ARBA00022840"/>
    </source>
</evidence>
<dbReference type="GO" id="GO:0015833">
    <property type="term" value="P:peptide transport"/>
    <property type="evidence" value="ECO:0007669"/>
    <property type="project" value="InterPro"/>
</dbReference>
<feature type="domain" description="ABC transporter" evidence="15">
    <location>
        <begin position="309"/>
        <end position="563"/>
    </location>
</feature>
<dbReference type="CDD" id="cd03257">
    <property type="entry name" value="ABC_NikE_OppD_transporters"/>
    <property type="match status" value="1"/>
</dbReference>
<evidence type="ECO:0000256" key="11">
    <source>
        <dbReference type="ARBA" id="ARBA00022989"/>
    </source>
</evidence>
<dbReference type="InterPro" id="IPR035906">
    <property type="entry name" value="MetI-like_sf"/>
</dbReference>
<dbReference type="GO" id="GO:0005524">
    <property type="term" value="F:ATP binding"/>
    <property type="evidence" value="ECO:0007669"/>
    <property type="project" value="UniProtKB-KW"/>
</dbReference>
<dbReference type="Gene3D" id="3.40.50.300">
    <property type="entry name" value="P-loop containing nucleotide triphosphate hydrolases"/>
    <property type="match status" value="1"/>
</dbReference>
<dbReference type="RefSeq" id="WP_133901491.1">
    <property type="nucleotide sequence ID" value="NZ_SOCP01000002.1"/>
</dbReference>
<feature type="transmembrane region" description="Helical" evidence="13">
    <location>
        <begin position="112"/>
        <end position="132"/>
    </location>
</feature>
<feature type="transmembrane region" description="Helical" evidence="13">
    <location>
        <begin position="12"/>
        <end position="33"/>
    </location>
</feature>
<dbReference type="PROSITE" id="PS50893">
    <property type="entry name" value="ABC_TRANSPORTER_2"/>
    <property type="match status" value="1"/>
</dbReference>
<dbReference type="EMBL" id="SOCP01000002">
    <property type="protein sequence ID" value="TDV56226.1"/>
    <property type="molecule type" value="Genomic_DNA"/>
</dbReference>
<evidence type="ECO:0000256" key="8">
    <source>
        <dbReference type="ARBA" id="ARBA00022741"/>
    </source>
</evidence>
<evidence type="ECO:0000259" key="15">
    <source>
        <dbReference type="PROSITE" id="PS50893"/>
    </source>
</evidence>
<dbReference type="InterPro" id="IPR027417">
    <property type="entry name" value="P-loop_NTPase"/>
</dbReference>
<feature type="region of interest" description="Disordered" evidence="14">
    <location>
        <begin position="572"/>
        <end position="593"/>
    </location>
</feature>
<accession>A0A4R7W115</accession>
<dbReference type="InterPro" id="IPR013563">
    <property type="entry name" value="Oligopep_ABC_C"/>
</dbReference>
<keyword evidence="5" id="KW-1003">Cell membrane</keyword>
<organism evidence="17 18">
    <name type="scientific">Actinophytocola oryzae</name>
    <dbReference type="NCBI Taxonomy" id="502181"/>
    <lineage>
        <taxon>Bacteria</taxon>
        <taxon>Bacillati</taxon>
        <taxon>Actinomycetota</taxon>
        <taxon>Actinomycetes</taxon>
        <taxon>Pseudonocardiales</taxon>
        <taxon>Pseudonocardiaceae</taxon>
    </lineage>
</organism>
<dbReference type="Gene3D" id="1.10.3720.10">
    <property type="entry name" value="MetI-like"/>
    <property type="match status" value="1"/>
</dbReference>
<comment type="caution">
    <text evidence="17">The sequence shown here is derived from an EMBL/GenBank/DDBJ whole genome shotgun (WGS) entry which is preliminary data.</text>
</comment>
<evidence type="ECO:0000256" key="13">
    <source>
        <dbReference type="RuleBase" id="RU363032"/>
    </source>
</evidence>
<evidence type="ECO:0000256" key="4">
    <source>
        <dbReference type="ARBA" id="ARBA00022448"/>
    </source>
</evidence>
<evidence type="ECO:0000256" key="10">
    <source>
        <dbReference type="ARBA" id="ARBA00022967"/>
    </source>
</evidence>
<dbReference type="InterPro" id="IPR003593">
    <property type="entry name" value="AAA+_ATPase"/>
</dbReference>
<dbReference type="InterPro" id="IPR000515">
    <property type="entry name" value="MetI-like"/>
</dbReference>
<evidence type="ECO:0000256" key="2">
    <source>
        <dbReference type="ARBA" id="ARBA00004202"/>
    </source>
</evidence>
<dbReference type="PANTHER" id="PTHR43297:SF14">
    <property type="entry name" value="ATPASE AAA-TYPE CORE DOMAIN-CONTAINING PROTEIN"/>
    <property type="match status" value="1"/>
</dbReference>
<feature type="compositionally biased region" description="Pro residues" evidence="14">
    <location>
        <begin position="581"/>
        <end position="593"/>
    </location>
</feature>
<dbReference type="SUPFAM" id="SSF161098">
    <property type="entry name" value="MetI-like"/>
    <property type="match status" value="1"/>
</dbReference>
<feature type="region of interest" description="Disordered" evidence="14">
    <location>
        <begin position="275"/>
        <end position="299"/>
    </location>
</feature>
<dbReference type="InterPro" id="IPR017871">
    <property type="entry name" value="ABC_transporter-like_CS"/>
</dbReference>
<evidence type="ECO:0000256" key="5">
    <source>
        <dbReference type="ARBA" id="ARBA00022475"/>
    </source>
</evidence>
<keyword evidence="12 13" id="KW-0472">Membrane</keyword>
<dbReference type="NCBIfam" id="TIGR01727">
    <property type="entry name" value="oligo_HPY"/>
    <property type="match status" value="1"/>
</dbReference>
<dbReference type="GO" id="GO:0016887">
    <property type="term" value="F:ATP hydrolysis activity"/>
    <property type="evidence" value="ECO:0007669"/>
    <property type="project" value="InterPro"/>
</dbReference>
<dbReference type="Pfam" id="PF00528">
    <property type="entry name" value="BPD_transp_1"/>
    <property type="match status" value="1"/>
</dbReference>
<dbReference type="GO" id="GO:0055085">
    <property type="term" value="P:transmembrane transport"/>
    <property type="evidence" value="ECO:0007669"/>
    <property type="project" value="InterPro"/>
</dbReference>
<evidence type="ECO:0000256" key="14">
    <source>
        <dbReference type="SAM" id="MobiDB-lite"/>
    </source>
</evidence>
<feature type="domain" description="ABC transmembrane type-1" evidence="16">
    <location>
        <begin position="72"/>
        <end position="261"/>
    </location>
</feature>
<evidence type="ECO:0000256" key="1">
    <source>
        <dbReference type="ARBA" id="ARBA00004141"/>
    </source>
</evidence>
<dbReference type="InterPro" id="IPR003439">
    <property type="entry name" value="ABC_transporter-like_ATP-bd"/>
</dbReference>
<dbReference type="CDD" id="cd06261">
    <property type="entry name" value="TM_PBP2"/>
    <property type="match status" value="1"/>
</dbReference>
<comment type="subcellular location">
    <subcellularLocation>
        <location evidence="13">Cell membrane</location>
        <topology evidence="13">Multi-pass membrane protein</topology>
    </subcellularLocation>
    <subcellularLocation>
        <location evidence="2">Cell membrane</location>
        <topology evidence="2">Peripheral membrane protein</topology>
    </subcellularLocation>
    <subcellularLocation>
        <location evidence="1">Membrane</location>
        <topology evidence="1">Multi-pass membrane protein</topology>
    </subcellularLocation>
</comment>
<dbReference type="PROSITE" id="PS00211">
    <property type="entry name" value="ABC_TRANSPORTER_1"/>
    <property type="match status" value="1"/>
</dbReference>
<keyword evidence="4 13" id="KW-0813">Transport</keyword>
<dbReference type="Pfam" id="PF08352">
    <property type="entry name" value="oligo_HPY"/>
    <property type="match status" value="1"/>
</dbReference>
<keyword evidence="11 13" id="KW-1133">Transmembrane helix</keyword>
<dbReference type="SUPFAM" id="SSF52540">
    <property type="entry name" value="P-loop containing nucleoside triphosphate hydrolases"/>
    <property type="match status" value="1"/>
</dbReference>
<dbReference type="InterPro" id="IPR050388">
    <property type="entry name" value="ABC_Ni/Peptide_Import"/>
</dbReference>
<evidence type="ECO:0000256" key="12">
    <source>
        <dbReference type="ARBA" id="ARBA00023136"/>
    </source>
</evidence>
<comment type="similarity">
    <text evidence="13">Belongs to the binding-protein-dependent transport system permease family.</text>
</comment>
<evidence type="ECO:0000256" key="7">
    <source>
        <dbReference type="ARBA" id="ARBA00022692"/>
    </source>
</evidence>
<evidence type="ECO:0000313" key="17">
    <source>
        <dbReference type="EMBL" id="TDV56226.1"/>
    </source>
</evidence>
<keyword evidence="7 13" id="KW-0812">Transmembrane</keyword>
<protein>
    <submittedName>
        <fullName evidence="17">Oligopeptide/dipeptide ABC transporter ATP-binding protein</fullName>
    </submittedName>
</protein>
<evidence type="ECO:0000256" key="3">
    <source>
        <dbReference type="ARBA" id="ARBA00005417"/>
    </source>
</evidence>
<dbReference type="AlphaFoldDB" id="A0A4R7W115"/>
<keyword evidence="6" id="KW-0997">Cell inner membrane</keyword>
<dbReference type="PANTHER" id="PTHR43297">
    <property type="entry name" value="OLIGOPEPTIDE TRANSPORT ATP-BINDING PROTEIN APPD"/>
    <property type="match status" value="1"/>
</dbReference>
<feature type="transmembrane region" description="Helical" evidence="13">
    <location>
        <begin position="192"/>
        <end position="218"/>
    </location>
</feature>
<reference evidence="17 18" key="1">
    <citation type="submission" date="2019-03" db="EMBL/GenBank/DDBJ databases">
        <title>Genomic Encyclopedia of Archaeal and Bacterial Type Strains, Phase II (KMG-II): from individual species to whole genera.</title>
        <authorList>
            <person name="Goeker M."/>
        </authorList>
    </citation>
    <scope>NUCLEOTIDE SEQUENCE [LARGE SCALE GENOMIC DNA]</scope>
    <source>
        <strain evidence="17 18">DSM 45499</strain>
    </source>
</reference>
<dbReference type="OrthoDB" id="3327300at2"/>
<feature type="transmembrane region" description="Helical" evidence="13">
    <location>
        <begin position="74"/>
        <end position="100"/>
    </location>
</feature>
<dbReference type="FunFam" id="3.40.50.300:FF:000016">
    <property type="entry name" value="Oligopeptide ABC transporter ATP-binding component"/>
    <property type="match status" value="1"/>
</dbReference>
<evidence type="ECO:0000259" key="16">
    <source>
        <dbReference type="PROSITE" id="PS50928"/>
    </source>
</evidence>
<gene>
    <name evidence="17" type="ORF">CLV71_102292</name>
</gene>
<dbReference type="Proteomes" id="UP000294927">
    <property type="component" value="Unassembled WGS sequence"/>
</dbReference>
<proteinExistence type="inferred from homology"/>
<name>A0A4R7W115_9PSEU</name>
<feature type="transmembrane region" description="Helical" evidence="13">
    <location>
        <begin position="243"/>
        <end position="265"/>
    </location>
</feature>
<evidence type="ECO:0000313" key="18">
    <source>
        <dbReference type="Proteomes" id="UP000294927"/>
    </source>
</evidence>
<keyword evidence="10" id="KW-1278">Translocase</keyword>
<dbReference type="PROSITE" id="PS50928">
    <property type="entry name" value="ABC_TM1"/>
    <property type="match status" value="1"/>
</dbReference>
<evidence type="ECO:0000256" key="6">
    <source>
        <dbReference type="ARBA" id="ARBA00022519"/>
    </source>
</evidence>
<dbReference type="Pfam" id="PF00005">
    <property type="entry name" value="ABC_tran"/>
    <property type="match status" value="1"/>
</dbReference>
<keyword evidence="18" id="KW-1185">Reference proteome</keyword>
<keyword evidence="8" id="KW-0547">Nucleotide-binding</keyword>
<dbReference type="GO" id="GO:0005886">
    <property type="term" value="C:plasma membrane"/>
    <property type="evidence" value="ECO:0007669"/>
    <property type="project" value="UniProtKB-SubCell"/>
</dbReference>
<keyword evidence="9 17" id="KW-0067">ATP-binding</keyword>
<comment type="similarity">
    <text evidence="3">Belongs to the ABC transporter superfamily.</text>
</comment>
<dbReference type="SMART" id="SM00382">
    <property type="entry name" value="AAA"/>
    <property type="match status" value="1"/>
</dbReference>